<dbReference type="Gene3D" id="3.40.50.720">
    <property type="entry name" value="NAD(P)-binding Rossmann-like Domain"/>
    <property type="match status" value="1"/>
</dbReference>
<dbReference type="Proteomes" id="UP000293360">
    <property type="component" value="Unassembled WGS sequence"/>
</dbReference>
<reference evidence="1 2" key="1">
    <citation type="submission" date="2018-06" db="EMBL/GenBank/DDBJ databases">
        <title>Complete Genomes of Monosporascus.</title>
        <authorList>
            <person name="Robinson A.J."/>
            <person name="Natvig D.O."/>
        </authorList>
    </citation>
    <scope>NUCLEOTIDE SEQUENCE [LARGE SCALE GENOMIC DNA]</scope>
    <source>
        <strain evidence="1 2">CBS 110550</strain>
    </source>
</reference>
<dbReference type="AlphaFoldDB" id="A0A4Q4T7F5"/>
<evidence type="ECO:0000313" key="1">
    <source>
        <dbReference type="EMBL" id="RYP02278.1"/>
    </source>
</evidence>
<name>A0A4Q4T7F5_9PEZI</name>
<gene>
    <name evidence="1" type="ORF">DL764_005862</name>
</gene>
<sequence length="246" mass="26814">MRNVSKPNEWVSPEQERAAGLQRITADLSDPAAVTRAVHQTGAQAAFIYAYVVFLSTSQVKNAGATKGDICSIERDHFIPWQHAQVKIGLEKLAPELPHDPIDPADIGRVAGAVLVNPRLYASGFQATNGSTPRKDVVCLSGPTLLSQSKQWDIINRELAAAGKPQAKVNHITGEQYLKSLAALNVPDMVVKSLAKSMVETRALYAAEDYEKQRGNVKLLTGRKATNFEDFCKEGDSKIFQIVSSE</sequence>
<evidence type="ECO:0008006" key="3">
    <source>
        <dbReference type="Google" id="ProtNLM"/>
    </source>
</evidence>
<dbReference type="OrthoDB" id="419598at2759"/>
<dbReference type="SUPFAM" id="SSF51735">
    <property type="entry name" value="NAD(P)-binding Rossmann-fold domains"/>
    <property type="match status" value="1"/>
</dbReference>
<comment type="caution">
    <text evidence="1">The sequence shown here is derived from an EMBL/GenBank/DDBJ whole genome shotgun (WGS) entry which is preliminary data.</text>
</comment>
<organism evidence="1 2">
    <name type="scientific">Monosporascus ibericus</name>
    <dbReference type="NCBI Taxonomy" id="155417"/>
    <lineage>
        <taxon>Eukaryota</taxon>
        <taxon>Fungi</taxon>
        <taxon>Dikarya</taxon>
        <taxon>Ascomycota</taxon>
        <taxon>Pezizomycotina</taxon>
        <taxon>Sordariomycetes</taxon>
        <taxon>Xylariomycetidae</taxon>
        <taxon>Xylariales</taxon>
        <taxon>Xylariales incertae sedis</taxon>
        <taxon>Monosporascus</taxon>
    </lineage>
</organism>
<accession>A0A4Q4T7F5</accession>
<evidence type="ECO:0000313" key="2">
    <source>
        <dbReference type="Proteomes" id="UP000293360"/>
    </source>
</evidence>
<dbReference type="STRING" id="155417.A0A4Q4T7F5"/>
<dbReference type="InterPro" id="IPR036291">
    <property type="entry name" value="NAD(P)-bd_dom_sf"/>
</dbReference>
<protein>
    <recommendedName>
        <fullName evidence="3">NmrA-like domain-containing protein</fullName>
    </recommendedName>
</protein>
<keyword evidence="2" id="KW-1185">Reference proteome</keyword>
<proteinExistence type="predicted"/>
<dbReference type="EMBL" id="QJNU01000322">
    <property type="protein sequence ID" value="RYP02278.1"/>
    <property type="molecule type" value="Genomic_DNA"/>
</dbReference>